<evidence type="ECO:0000313" key="3">
    <source>
        <dbReference type="Proteomes" id="UP000199207"/>
    </source>
</evidence>
<dbReference type="OrthoDB" id="4328846at2"/>
<accession>A0A1I1QYG5</accession>
<dbReference type="RefSeq" id="WP_093840376.1">
    <property type="nucleotide sequence ID" value="NZ_FOLM01000012.1"/>
</dbReference>
<sequence>MPTTPAHNSESADRSWLATGARVHDAATGRTGIVHLLRGDDGALRTGGIPHATRALLRPLGHGQPWWARTADLHPDDPGTPTDPNHPEHTPMRTPPVLLWLTGDDTHIRTAWKDLTTALGTRTDISMTTYAYPARHLSLAGCRVLRLELSAHTTYIREATAHPDLGWTFHTGHPCPAEETVPLALHLATESQATGGLRRA</sequence>
<reference evidence="2 3" key="1">
    <citation type="submission" date="2016-10" db="EMBL/GenBank/DDBJ databases">
        <authorList>
            <person name="de Groot N.N."/>
        </authorList>
    </citation>
    <scope>NUCLEOTIDE SEQUENCE [LARGE SCALE GENOMIC DNA]</scope>
    <source>
        <strain evidence="2 3">CGMCC 4.5739</strain>
    </source>
</reference>
<feature type="region of interest" description="Disordered" evidence="1">
    <location>
        <begin position="67"/>
        <end position="94"/>
    </location>
</feature>
<dbReference type="STRING" id="910347.SAMN05421773_11285"/>
<dbReference type="AlphaFoldDB" id="A0A1I1QYG5"/>
<proteinExistence type="predicted"/>
<keyword evidence="3" id="KW-1185">Reference proteome</keyword>
<evidence type="ECO:0000256" key="1">
    <source>
        <dbReference type="SAM" id="MobiDB-lite"/>
    </source>
</evidence>
<protein>
    <submittedName>
        <fullName evidence="2">Uncharacterized protein</fullName>
    </submittedName>
</protein>
<dbReference type="EMBL" id="FOLM01000012">
    <property type="protein sequence ID" value="SFD27146.1"/>
    <property type="molecule type" value="Genomic_DNA"/>
</dbReference>
<organism evidence="2 3">
    <name type="scientific">Streptomyces aidingensis</name>
    <dbReference type="NCBI Taxonomy" id="910347"/>
    <lineage>
        <taxon>Bacteria</taxon>
        <taxon>Bacillati</taxon>
        <taxon>Actinomycetota</taxon>
        <taxon>Actinomycetes</taxon>
        <taxon>Kitasatosporales</taxon>
        <taxon>Streptomycetaceae</taxon>
        <taxon>Streptomyces</taxon>
    </lineage>
</organism>
<evidence type="ECO:0000313" key="2">
    <source>
        <dbReference type="EMBL" id="SFD27146.1"/>
    </source>
</evidence>
<name>A0A1I1QYG5_9ACTN</name>
<gene>
    <name evidence="2" type="ORF">SAMN05421773_11285</name>
</gene>
<dbReference type="Proteomes" id="UP000199207">
    <property type="component" value="Unassembled WGS sequence"/>
</dbReference>